<dbReference type="AlphaFoldDB" id="A0AAV7XL40"/>
<protein>
    <recommendedName>
        <fullName evidence="4">Kelch domain-containing protein 4</fullName>
    </recommendedName>
</protein>
<dbReference type="InterPro" id="IPR052588">
    <property type="entry name" value="Kelch_domain_protein"/>
</dbReference>
<dbReference type="PANTHER" id="PTHR46063">
    <property type="entry name" value="KELCH DOMAIN-CONTAINING PROTEIN"/>
    <property type="match status" value="1"/>
</dbReference>
<accession>A0AAV7XL40</accession>
<feature type="compositionally biased region" description="Low complexity" evidence="1">
    <location>
        <begin position="420"/>
        <end position="433"/>
    </location>
</feature>
<dbReference type="PANTHER" id="PTHR46063:SF1">
    <property type="entry name" value="KELCH DOMAIN-CONTAINING PROTEIN 4"/>
    <property type="match status" value="1"/>
</dbReference>
<dbReference type="Pfam" id="PF13415">
    <property type="entry name" value="Beta-prop_FBX42"/>
    <property type="match status" value="1"/>
</dbReference>
<feature type="region of interest" description="Disordered" evidence="1">
    <location>
        <begin position="495"/>
        <end position="531"/>
    </location>
</feature>
<feature type="compositionally biased region" description="Acidic residues" evidence="1">
    <location>
        <begin position="502"/>
        <end position="531"/>
    </location>
</feature>
<gene>
    <name evidence="2" type="ORF">ONE63_010168</name>
</gene>
<evidence type="ECO:0008006" key="4">
    <source>
        <dbReference type="Google" id="ProtNLM"/>
    </source>
</evidence>
<dbReference type="Gene3D" id="2.120.10.80">
    <property type="entry name" value="Kelch-type beta propeller"/>
    <property type="match status" value="2"/>
</dbReference>
<dbReference type="EMBL" id="JAPTSV010000008">
    <property type="protein sequence ID" value="KAJ1525351.1"/>
    <property type="molecule type" value="Genomic_DNA"/>
</dbReference>
<feature type="region of interest" description="Disordered" evidence="1">
    <location>
        <begin position="1"/>
        <end position="27"/>
    </location>
</feature>
<dbReference type="Proteomes" id="UP001075354">
    <property type="component" value="Chromosome 8"/>
</dbReference>
<evidence type="ECO:0000256" key="1">
    <source>
        <dbReference type="SAM" id="MobiDB-lite"/>
    </source>
</evidence>
<feature type="compositionally biased region" description="Acidic residues" evidence="1">
    <location>
        <begin position="375"/>
        <end position="395"/>
    </location>
</feature>
<organism evidence="2 3">
    <name type="scientific">Megalurothrips usitatus</name>
    <name type="common">bean blossom thrips</name>
    <dbReference type="NCBI Taxonomy" id="439358"/>
    <lineage>
        <taxon>Eukaryota</taxon>
        <taxon>Metazoa</taxon>
        <taxon>Ecdysozoa</taxon>
        <taxon>Arthropoda</taxon>
        <taxon>Hexapoda</taxon>
        <taxon>Insecta</taxon>
        <taxon>Pterygota</taxon>
        <taxon>Neoptera</taxon>
        <taxon>Paraneoptera</taxon>
        <taxon>Thysanoptera</taxon>
        <taxon>Terebrantia</taxon>
        <taxon>Thripoidea</taxon>
        <taxon>Thripidae</taxon>
        <taxon>Megalurothrips</taxon>
    </lineage>
</organism>
<proteinExistence type="predicted"/>
<dbReference type="SUPFAM" id="SSF117281">
    <property type="entry name" value="Kelch motif"/>
    <property type="match status" value="1"/>
</dbReference>
<name>A0AAV7XL40_9NEOP</name>
<comment type="caution">
    <text evidence="2">The sequence shown here is derived from an EMBL/GenBank/DDBJ whole genome shotgun (WGS) entry which is preliminary data.</text>
</comment>
<evidence type="ECO:0000313" key="2">
    <source>
        <dbReference type="EMBL" id="KAJ1525351.1"/>
    </source>
</evidence>
<feature type="region of interest" description="Disordered" evidence="1">
    <location>
        <begin position="361"/>
        <end position="395"/>
    </location>
</feature>
<evidence type="ECO:0000313" key="3">
    <source>
        <dbReference type="Proteomes" id="UP001075354"/>
    </source>
</evidence>
<feature type="compositionally biased region" description="Basic and acidic residues" evidence="1">
    <location>
        <begin position="12"/>
        <end position="27"/>
    </location>
</feature>
<dbReference type="InterPro" id="IPR015915">
    <property type="entry name" value="Kelch-typ_b-propeller"/>
</dbReference>
<sequence>MGKKDKKAKKGKGAEKTAAKTEKKLSAKQKKELAAIGEDDIESIVAQIEAEERKRREVVEQVVGPPSRRVNFTIAAHPEKEELVLFGGEYFNGQTIALFNDFYIYNIPRNEWKILKAPSGPPPRSGHQMVSVATNKGQLWVLGGEYASPSQSQFYHYKDLWVYHMATKQWEKIDATGGPSARSGHRMVCVKKHLIVFGGFHDNLVNCKYYNDVYAFDLENYKWKKIVPSGAPPAARSGCQMIPLADGKVLISGGYSKERVKKDVEKGIVHTDMFLLSPEKHDETLTKWKWQPIKQGGIRMTPRSGMPIAVGPNNRAYAFGGTFDTDEDEENISGNFFNDFYVLDTEKFSWRTVTLSGKRDTNVVKKKRRKAKEGDDMDCDDAGDGSGDEGSQDGMEVETPEITTISDDGVFKVTMGPALSNSTTTGSTENGSSPVVFMPSPRMSCGLVVKHGVLYLFGGMKEDGDRQFTFNDFYSLDLHKLDEWKVLIPNDQNEEWLASSDSEGEDSDGSESGSDSEDDDDDDDDDEMDVE</sequence>
<feature type="region of interest" description="Disordered" evidence="1">
    <location>
        <begin position="415"/>
        <end position="435"/>
    </location>
</feature>
<feature type="compositionally biased region" description="Basic residues" evidence="1">
    <location>
        <begin position="1"/>
        <end position="11"/>
    </location>
</feature>
<reference evidence="2" key="1">
    <citation type="submission" date="2022-12" db="EMBL/GenBank/DDBJ databases">
        <title>Chromosome-level genome assembly of the bean flower thrips Megalurothrips usitatus.</title>
        <authorList>
            <person name="Ma L."/>
            <person name="Liu Q."/>
            <person name="Li H."/>
            <person name="Cai W."/>
        </authorList>
    </citation>
    <scope>NUCLEOTIDE SEQUENCE</scope>
    <source>
        <strain evidence="2">Cailab_2022a</strain>
    </source>
</reference>
<keyword evidence="3" id="KW-1185">Reference proteome</keyword>